<feature type="transmembrane region" description="Helical" evidence="1">
    <location>
        <begin position="188"/>
        <end position="208"/>
    </location>
</feature>
<evidence type="ECO:0000313" key="2">
    <source>
        <dbReference type="EnsemblMetazoa" id="XP_024084478.1"/>
    </source>
</evidence>
<dbReference type="KEGG" id="clec:112127581"/>
<proteinExistence type="predicted"/>
<accession>A0A8I6SMQ6</accession>
<evidence type="ECO:0000256" key="1">
    <source>
        <dbReference type="SAM" id="Phobius"/>
    </source>
</evidence>
<keyword evidence="3" id="KW-1185">Reference proteome</keyword>
<keyword evidence="1" id="KW-0812">Transmembrane</keyword>
<dbReference type="RefSeq" id="XP_024084478.1">
    <property type="nucleotide sequence ID" value="XM_024228710.1"/>
</dbReference>
<keyword evidence="1" id="KW-1133">Transmembrane helix</keyword>
<dbReference type="OrthoDB" id="7466757at2759"/>
<dbReference type="GeneID" id="112127581"/>
<dbReference type="OMA" id="FEICCCC"/>
<name>A0A8I6SMQ6_CIMLE</name>
<feature type="transmembrane region" description="Helical" evidence="1">
    <location>
        <begin position="145"/>
        <end position="168"/>
    </location>
</feature>
<dbReference type="EnsemblMetazoa" id="XM_024228710.1">
    <property type="protein sequence ID" value="XP_024084478.1"/>
    <property type="gene ID" value="LOC112127581"/>
</dbReference>
<organism evidence="2 3">
    <name type="scientific">Cimex lectularius</name>
    <name type="common">Bed bug</name>
    <name type="synonym">Acanthia lectularia</name>
    <dbReference type="NCBI Taxonomy" id="79782"/>
    <lineage>
        <taxon>Eukaryota</taxon>
        <taxon>Metazoa</taxon>
        <taxon>Ecdysozoa</taxon>
        <taxon>Arthropoda</taxon>
        <taxon>Hexapoda</taxon>
        <taxon>Insecta</taxon>
        <taxon>Pterygota</taxon>
        <taxon>Neoptera</taxon>
        <taxon>Paraneoptera</taxon>
        <taxon>Hemiptera</taxon>
        <taxon>Heteroptera</taxon>
        <taxon>Panheteroptera</taxon>
        <taxon>Cimicomorpha</taxon>
        <taxon>Cimicidae</taxon>
        <taxon>Cimex</taxon>
    </lineage>
</organism>
<feature type="transmembrane region" description="Helical" evidence="1">
    <location>
        <begin position="80"/>
        <end position="98"/>
    </location>
</feature>
<reference evidence="2" key="1">
    <citation type="submission" date="2022-01" db="UniProtKB">
        <authorList>
            <consortium name="EnsemblMetazoa"/>
        </authorList>
    </citation>
    <scope>IDENTIFICATION</scope>
</reference>
<dbReference type="AlphaFoldDB" id="A0A8I6SMQ6"/>
<sequence>MRSRSERARMPWVQCWTKSPRVKTLTSSLFPSHLLKMDVGTSRLRKESAIPLDQCSLPTPEIRITADEIYPFALVLRLRVLQIVCGITSLIMGTVALIEVRGEINLGLGMPAGVVTVIAAGASIHTSRGFSGYKEPNCNSKLRFLGPRLSVAVPMTFLWFVACMLQVVLSGACLRELAFFPSNTQMSVLASLLLALSLLTLTAVFVLLRIDCHYDPD</sequence>
<feature type="transmembrane region" description="Helical" evidence="1">
    <location>
        <begin position="104"/>
        <end position="124"/>
    </location>
</feature>
<protein>
    <submittedName>
        <fullName evidence="2">Uncharacterized protein</fullName>
    </submittedName>
</protein>
<keyword evidence="1" id="KW-0472">Membrane</keyword>
<dbReference type="Proteomes" id="UP000494040">
    <property type="component" value="Unassembled WGS sequence"/>
</dbReference>
<evidence type="ECO:0000313" key="3">
    <source>
        <dbReference type="Proteomes" id="UP000494040"/>
    </source>
</evidence>